<name>A0ABV7HWC5_9HYPH</name>
<sequence length="157" mass="16860">MKQLSATLVNIPFTVTPPLACFALPGIERSSSTFIKVVCISGKTAAVVVAGAKKLKARSLDTDLLGASAGFRRFSAATRLMSYSTDELRNTQLKHSSGHRCAQFVAGNGQNPRISGTPATIGKMLQIHHNRSTATNLQNEKPGRTGLFNFNECALRK</sequence>
<organism evidence="1 2">
    <name type="scientific">Ciceribacter thiooxidans</name>
    <dbReference type="NCBI Taxonomy" id="1969821"/>
    <lineage>
        <taxon>Bacteria</taxon>
        <taxon>Pseudomonadati</taxon>
        <taxon>Pseudomonadota</taxon>
        <taxon>Alphaproteobacteria</taxon>
        <taxon>Hyphomicrobiales</taxon>
        <taxon>Rhizobiaceae</taxon>
        <taxon>Ciceribacter</taxon>
    </lineage>
</organism>
<comment type="caution">
    <text evidence="1">The sequence shown here is derived from an EMBL/GenBank/DDBJ whole genome shotgun (WGS) entry which is preliminary data.</text>
</comment>
<accession>A0ABV7HWC5</accession>
<proteinExistence type="predicted"/>
<dbReference type="Proteomes" id="UP001595647">
    <property type="component" value="Unassembled WGS sequence"/>
</dbReference>
<evidence type="ECO:0000313" key="2">
    <source>
        <dbReference type="Proteomes" id="UP001595647"/>
    </source>
</evidence>
<dbReference type="RefSeq" id="WP_182304315.1">
    <property type="nucleotide sequence ID" value="NZ_CP059896.1"/>
</dbReference>
<keyword evidence="2" id="KW-1185">Reference proteome</keyword>
<evidence type="ECO:0000313" key="1">
    <source>
        <dbReference type="EMBL" id="MFC3162718.1"/>
    </source>
</evidence>
<protein>
    <submittedName>
        <fullName evidence="1">Uncharacterized protein</fullName>
    </submittedName>
</protein>
<gene>
    <name evidence="1" type="ORF">ACFOHV_05425</name>
</gene>
<reference evidence="2" key="1">
    <citation type="journal article" date="2019" name="Int. J. Syst. Evol. Microbiol.">
        <title>The Global Catalogue of Microorganisms (GCM) 10K type strain sequencing project: providing services to taxonomists for standard genome sequencing and annotation.</title>
        <authorList>
            <consortium name="The Broad Institute Genomics Platform"/>
            <consortium name="The Broad Institute Genome Sequencing Center for Infectious Disease"/>
            <person name="Wu L."/>
            <person name="Ma J."/>
        </authorList>
    </citation>
    <scope>NUCLEOTIDE SEQUENCE [LARGE SCALE GENOMIC DNA]</scope>
    <source>
        <strain evidence="2">KCTC 52231</strain>
    </source>
</reference>
<dbReference type="EMBL" id="JBHRTG010000004">
    <property type="protein sequence ID" value="MFC3162718.1"/>
    <property type="molecule type" value="Genomic_DNA"/>
</dbReference>